<dbReference type="PANTHER" id="PTHR46586:SF3">
    <property type="entry name" value="ANKYRIN REPEAT-CONTAINING PROTEIN"/>
    <property type="match status" value="1"/>
</dbReference>
<dbReference type="SUPFAM" id="SSF48403">
    <property type="entry name" value="Ankyrin repeat"/>
    <property type="match status" value="1"/>
</dbReference>
<accession>F4PPB1</accession>
<evidence type="ECO:0000313" key="1">
    <source>
        <dbReference type="EMBL" id="EGG22224.1"/>
    </source>
</evidence>
<dbReference type="Proteomes" id="UP000007797">
    <property type="component" value="Unassembled WGS sequence"/>
</dbReference>
<proteinExistence type="predicted"/>
<name>F4PPB1_CACFS</name>
<dbReference type="GeneID" id="14874770"/>
<dbReference type="InterPro" id="IPR002110">
    <property type="entry name" value="Ankyrin_rpt"/>
</dbReference>
<evidence type="ECO:0008006" key="3">
    <source>
        <dbReference type="Google" id="ProtNLM"/>
    </source>
</evidence>
<dbReference type="KEGG" id="dfa:DFA_04342"/>
<dbReference type="EMBL" id="GL883009">
    <property type="protein sequence ID" value="EGG22224.1"/>
    <property type="molecule type" value="Genomic_DNA"/>
</dbReference>
<sequence length="359" mass="41077">MEEKKDILFFSIFRSLVLKQSIFRFIDNHKRKYVNYVRWVQGKDIIANGGVAMIQNYTFNWDFLQHYVPKMMDEIVRHDANAVITKYCLRKHVTVETVKSLLAALPDKLQFRPINSRFMHDLCVVSGNLEMVQFFSSLESIKMYFWCDVRTMDDASRYGKLSIVKYLHFNRSEGCSPEAMVGALMNGHLEVVRFLLDHRPESYTNAAMTKACGSGHFEIVKLFHDRNLTCTKLAMDAAATSGHLNIVKFLHFNRSEGATTNAMDSAAACGNLDVVRFLHFNRTEGATVKALSNAILVNRNEMVSFLHHNRSEGHNINIKQLPQTIQPPSFKLLLQILDQPKVPETPPSNSQQPQHINNK</sequence>
<reference evidence="2" key="1">
    <citation type="journal article" date="2011" name="Genome Res.">
        <title>Phylogeny-wide analysis of social amoeba genomes highlights ancient origins for complex intercellular communication.</title>
        <authorList>
            <person name="Heidel A.J."/>
            <person name="Lawal H.M."/>
            <person name="Felder M."/>
            <person name="Schilde C."/>
            <person name="Helps N.R."/>
            <person name="Tunggal B."/>
            <person name="Rivero F."/>
            <person name="John U."/>
            <person name="Schleicher M."/>
            <person name="Eichinger L."/>
            <person name="Platzer M."/>
            <person name="Noegel A.A."/>
            <person name="Schaap P."/>
            <person name="Gloeckner G."/>
        </authorList>
    </citation>
    <scope>NUCLEOTIDE SEQUENCE [LARGE SCALE GENOMIC DNA]</scope>
    <source>
        <strain evidence="2">SH3</strain>
    </source>
</reference>
<organism evidence="1 2">
    <name type="scientific">Cavenderia fasciculata</name>
    <name type="common">Slime mold</name>
    <name type="synonym">Dictyostelium fasciculatum</name>
    <dbReference type="NCBI Taxonomy" id="261658"/>
    <lineage>
        <taxon>Eukaryota</taxon>
        <taxon>Amoebozoa</taxon>
        <taxon>Evosea</taxon>
        <taxon>Eumycetozoa</taxon>
        <taxon>Dictyostelia</taxon>
        <taxon>Acytosteliales</taxon>
        <taxon>Cavenderiaceae</taxon>
        <taxon>Cavenderia</taxon>
    </lineage>
</organism>
<dbReference type="STRING" id="1054147.F4PPB1"/>
<keyword evidence="2" id="KW-1185">Reference proteome</keyword>
<dbReference type="Gene3D" id="1.25.40.20">
    <property type="entry name" value="Ankyrin repeat-containing domain"/>
    <property type="match status" value="1"/>
</dbReference>
<dbReference type="OrthoDB" id="4306342at2759"/>
<dbReference type="Pfam" id="PF13637">
    <property type="entry name" value="Ank_4"/>
    <property type="match status" value="1"/>
</dbReference>
<dbReference type="Pfam" id="PF12796">
    <property type="entry name" value="Ank_2"/>
    <property type="match status" value="1"/>
</dbReference>
<dbReference type="PANTHER" id="PTHR46586">
    <property type="entry name" value="ANKYRIN REPEAT-CONTAINING PROTEIN"/>
    <property type="match status" value="1"/>
</dbReference>
<dbReference type="RefSeq" id="XP_004360075.1">
    <property type="nucleotide sequence ID" value="XM_004360018.1"/>
</dbReference>
<dbReference type="InterPro" id="IPR036770">
    <property type="entry name" value="Ankyrin_rpt-contain_sf"/>
</dbReference>
<dbReference type="AlphaFoldDB" id="F4PPB1"/>
<gene>
    <name evidence="1" type="ORF">DFA_04342</name>
</gene>
<dbReference type="InterPro" id="IPR052050">
    <property type="entry name" value="SecEffector_AnkRepeat"/>
</dbReference>
<evidence type="ECO:0000313" key="2">
    <source>
        <dbReference type="Proteomes" id="UP000007797"/>
    </source>
</evidence>
<protein>
    <recommendedName>
        <fullName evidence="3">Ankyrin repeat-containing protein</fullName>
    </recommendedName>
</protein>